<dbReference type="RefSeq" id="WP_143870449.1">
    <property type="nucleotide sequence ID" value="NZ_CP041660.1"/>
</dbReference>
<feature type="transmembrane region" description="Helical" evidence="6">
    <location>
        <begin position="6"/>
        <end position="27"/>
    </location>
</feature>
<feature type="transmembrane region" description="Helical" evidence="6">
    <location>
        <begin position="387"/>
        <end position="406"/>
    </location>
</feature>
<dbReference type="PANTHER" id="PTHR10283:SF82">
    <property type="entry name" value="SOLUTE CARRIER FAMILY 13 MEMBER 2"/>
    <property type="match status" value="1"/>
</dbReference>
<feature type="transmembrane region" description="Helical" evidence="6">
    <location>
        <begin position="329"/>
        <end position="349"/>
    </location>
</feature>
<evidence type="ECO:0000256" key="5">
    <source>
        <dbReference type="ARBA" id="ARBA00023136"/>
    </source>
</evidence>
<dbReference type="PANTHER" id="PTHR10283">
    <property type="entry name" value="SOLUTE CARRIER FAMILY 13 MEMBER"/>
    <property type="match status" value="1"/>
</dbReference>
<dbReference type="InterPro" id="IPR001898">
    <property type="entry name" value="SLC13A/DASS"/>
</dbReference>
<dbReference type="CDD" id="cd01115">
    <property type="entry name" value="SLC13_permease"/>
    <property type="match status" value="1"/>
</dbReference>
<proteinExistence type="predicted"/>
<feature type="transmembrane region" description="Helical" evidence="6">
    <location>
        <begin position="81"/>
        <end position="101"/>
    </location>
</feature>
<dbReference type="PROSITE" id="PS01271">
    <property type="entry name" value="NA_SULFATE"/>
    <property type="match status" value="1"/>
</dbReference>
<sequence length="470" mass="50920">MKTETQSNFLMVLLAPLMATVTALLCAFVWQQPYIICATAAITMLTAVWWVTEALPIPVTSLIPFILFPMFGVLDHKVAASALGSHVILLLMGAFMLSKAMEKSGVHQRLALYLINLFGGNQPKKILFGLMISAAFLSMWISNTATTLMLLPMVLAIASNANDRRFGVVLLLGIAYAASVGGIGTLIGTPPNVIFAAVYQTHFAQEIGFLEWMKTSIPVVILAIPMMALWLGRGLNKSVEVQLPCVGQWRLSEKRVLYVFSLIVVLWIFRSEPFGGWSALLGNRTIGDSSIALFGVLLMFIVPSHNEVIEGQVQRKYLLDWQTATDIPWGMLLLFAGGICIAKAFQASGLSQLLGQSLTALTHWPTYLMILVVCLFVTFLTEITSNTATTTLLMPVLAAAGVAAGIDPKLLMIPAAMSASCAFMLPVATAPNAIVYGTDKFAIKTMVKEGVVLNMILAVTISGYVYYAIK</sequence>
<evidence type="ECO:0000259" key="7">
    <source>
        <dbReference type="Pfam" id="PF03600"/>
    </source>
</evidence>
<evidence type="ECO:0000256" key="4">
    <source>
        <dbReference type="ARBA" id="ARBA00022989"/>
    </source>
</evidence>
<keyword evidence="5 6" id="KW-0472">Membrane</keyword>
<dbReference type="Pfam" id="PF03600">
    <property type="entry name" value="CitMHS"/>
    <property type="match status" value="1"/>
</dbReference>
<evidence type="ECO:0000256" key="6">
    <source>
        <dbReference type="SAM" id="Phobius"/>
    </source>
</evidence>
<gene>
    <name evidence="8" type="ORF">ABS311_11490</name>
</gene>
<feature type="domain" description="Citrate transporter-like" evidence="7">
    <location>
        <begin position="48"/>
        <end position="405"/>
    </location>
</feature>
<comment type="caution">
    <text evidence="8">The sequence shown here is derived from an EMBL/GenBank/DDBJ whole genome shotgun (WGS) entry which is preliminary data.</text>
</comment>
<comment type="subcellular location">
    <subcellularLocation>
        <location evidence="1">Membrane</location>
        <topology evidence="1">Multi-pass membrane protein</topology>
    </subcellularLocation>
</comment>
<evidence type="ECO:0000256" key="1">
    <source>
        <dbReference type="ARBA" id="ARBA00004141"/>
    </source>
</evidence>
<organism evidence="8 9">
    <name type="scientific">Catenovulum sediminis</name>
    <dbReference type="NCBI Taxonomy" id="1740262"/>
    <lineage>
        <taxon>Bacteria</taxon>
        <taxon>Pseudomonadati</taxon>
        <taxon>Pseudomonadota</taxon>
        <taxon>Gammaproteobacteria</taxon>
        <taxon>Alteromonadales</taxon>
        <taxon>Alteromonadaceae</taxon>
        <taxon>Catenovulum</taxon>
    </lineage>
</organism>
<name>A0ABV1RHU5_9ALTE</name>
<feature type="transmembrane region" description="Helical" evidence="6">
    <location>
        <begin position="412"/>
        <end position="438"/>
    </location>
</feature>
<keyword evidence="9" id="KW-1185">Reference proteome</keyword>
<dbReference type="Proteomes" id="UP001467690">
    <property type="component" value="Unassembled WGS sequence"/>
</dbReference>
<feature type="transmembrane region" description="Helical" evidence="6">
    <location>
        <begin position="126"/>
        <end position="154"/>
    </location>
</feature>
<feature type="transmembrane region" description="Helical" evidence="6">
    <location>
        <begin position="57"/>
        <end position="74"/>
    </location>
</feature>
<keyword evidence="3 6" id="KW-0812">Transmembrane</keyword>
<feature type="transmembrane region" description="Helical" evidence="6">
    <location>
        <begin position="256"/>
        <end position="271"/>
    </location>
</feature>
<evidence type="ECO:0000256" key="2">
    <source>
        <dbReference type="ARBA" id="ARBA00022448"/>
    </source>
</evidence>
<evidence type="ECO:0000313" key="8">
    <source>
        <dbReference type="EMBL" id="MER2492499.1"/>
    </source>
</evidence>
<evidence type="ECO:0000313" key="9">
    <source>
        <dbReference type="Proteomes" id="UP001467690"/>
    </source>
</evidence>
<dbReference type="NCBIfam" id="TIGR00785">
    <property type="entry name" value="dass"/>
    <property type="match status" value="1"/>
</dbReference>
<dbReference type="InterPro" id="IPR031312">
    <property type="entry name" value="Na/sul_symport_CS"/>
</dbReference>
<reference evidence="8 9" key="1">
    <citation type="submission" date="2024-06" db="EMBL/GenBank/DDBJ databases">
        <authorList>
            <person name="Chen R.Y."/>
        </authorList>
    </citation>
    <scope>NUCLEOTIDE SEQUENCE [LARGE SCALE GENOMIC DNA]</scope>
    <source>
        <strain evidence="8 9">D2</strain>
    </source>
</reference>
<accession>A0ABV1RHU5</accession>
<feature type="transmembrane region" description="Helical" evidence="6">
    <location>
        <begin position="291"/>
        <end position="309"/>
    </location>
</feature>
<dbReference type="InterPro" id="IPR004680">
    <property type="entry name" value="Cit_transptr-like_dom"/>
</dbReference>
<feature type="transmembrane region" description="Helical" evidence="6">
    <location>
        <begin position="450"/>
        <end position="469"/>
    </location>
</feature>
<feature type="transmembrane region" description="Helical" evidence="6">
    <location>
        <begin position="216"/>
        <end position="235"/>
    </location>
</feature>
<protein>
    <submittedName>
        <fullName evidence="8">SLC13 family permease</fullName>
    </submittedName>
</protein>
<evidence type="ECO:0000256" key="3">
    <source>
        <dbReference type="ARBA" id="ARBA00022692"/>
    </source>
</evidence>
<dbReference type="EMBL" id="JBELOE010000212">
    <property type="protein sequence ID" value="MER2492499.1"/>
    <property type="molecule type" value="Genomic_DNA"/>
</dbReference>
<keyword evidence="4 6" id="KW-1133">Transmembrane helix</keyword>
<feature type="transmembrane region" description="Helical" evidence="6">
    <location>
        <begin position="361"/>
        <end position="380"/>
    </location>
</feature>
<keyword evidence="2" id="KW-0813">Transport</keyword>
<feature type="transmembrane region" description="Helical" evidence="6">
    <location>
        <begin position="166"/>
        <end position="187"/>
    </location>
</feature>